<keyword evidence="7" id="KW-0508">mRNA splicing</keyword>
<dbReference type="GO" id="GO:0008380">
    <property type="term" value="P:RNA splicing"/>
    <property type="evidence" value="ECO:0007669"/>
    <property type="project" value="UniProtKB-KW"/>
</dbReference>
<evidence type="ECO:0000313" key="13">
    <source>
        <dbReference type="Proteomes" id="UP001153714"/>
    </source>
</evidence>
<dbReference type="GO" id="GO:0006397">
    <property type="term" value="P:mRNA processing"/>
    <property type="evidence" value="ECO:0007669"/>
    <property type="project" value="UniProtKB-KW"/>
</dbReference>
<comment type="subunit">
    <text evidence="4">Part of a tri-snRNP complex.</text>
</comment>
<gene>
    <name evidence="12" type="ORF">DIATSA_LOCUS7588</name>
</gene>
<dbReference type="AlphaFoldDB" id="A0A9N9R4F1"/>
<evidence type="ECO:0000256" key="2">
    <source>
        <dbReference type="ARBA" id="ARBA00004123"/>
    </source>
</evidence>
<accession>A0A9N9R4F1</accession>
<dbReference type="GO" id="GO:0071011">
    <property type="term" value="C:precatalytic spliceosome"/>
    <property type="evidence" value="ECO:0007669"/>
    <property type="project" value="TreeGrafter"/>
</dbReference>
<dbReference type="EMBL" id="OU893351">
    <property type="protein sequence ID" value="CAG9789887.1"/>
    <property type="molecule type" value="Genomic_DNA"/>
</dbReference>
<evidence type="ECO:0000256" key="4">
    <source>
        <dbReference type="ARBA" id="ARBA00011825"/>
    </source>
</evidence>
<evidence type="ECO:0000256" key="9">
    <source>
        <dbReference type="ARBA" id="ARBA00031864"/>
    </source>
</evidence>
<keyword evidence="13" id="KW-1185">Reference proteome</keyword>
<dbReference type="Proteomes" id="UP001153714">
    <property type="component" value="Chromosome 20"/>
</dbReference>
<evidence type="ECO:0000256" key="8">
    <source>
        <dbReference type="ARBA" id="ARBA00023242"/>
    </source>
</evidence>
<dbReference type="PANTHER" id="PTHR31077:SF1">
    <property type="entry name" value="U4_U6.U5 SMALL NUCLEAR RIBONUCLEOPROTEIN 27 KDA PROTEIN"/>
    <property type="match status" value="1"/>
</dbReference>
<evidence type="ECO:0000259" key="11">
    <source>
        <dbReference type="Pfam" id="PF08648"/>
    </source>
</evidence>
<evidence type="ECO:0000256" key="6">
    <source>
        <dbReference type="ARBA" id="ARBA00022664"/>
    </source>
</evidence>
<feature type="compositionally biased region" description="Basic and acidic residues" evidence="10">
    <location>
        <begin position="83"/>
        <end position="102"/>
    </location>
</feature>
<dbReference type="OrthoDB" id="21368at2759"/>
<proteinExistence type="inferred from homology"/>
<feature type="compositionally biased region" description="Basic residues" evidence="10">
    <location>
        <begin position="103"/>
        <end position="135"/>
    </location>
</feature>
<feature type="region of interest" description="Disordered" evidence="10">
    <location>
        <begin position="62"/>
        <end position="163"/>
    </location>
</feature>
<comment type="similarity">
    <text evidence="3">Belongs to the SNUT3 family.</text>
</comment>
<evidence type="ECO:0000256" key="7">
    <source>
        <dbReference type="ARBA" id="ARBA00023187"/>
    </source>
</evidence>
<comment type="subcellular location">
    <subcellularLocation>
        <location evidence="2">Nucleus</location>
    </subcellularLocation>
</comment>
<evidence type="ECO:0000313" key="12">
    <source>
        <dbReference type="EMBL" id="CAG9789887.1"/>
    </source>
</evidence>
<keyword evidence="8" id="KW-0539">Nucleus</keyword>
<dbReference type="Pfam" id="PF08648">
    <property type="entry name" value="SNRNP27"/>
    <property type="match status" value="1"/>
</dbReference>
<protein>
    <recommendedName>
        <fullName evidence="5">U4/U6.U5 small nuclear ribonucleoprotein 27 kDa protein</fullName>
    </recommendedName>
    <alternativeName>
        <fullName evidence="9">U4/U6.U5 tri-snRNP-associated protein 3</fullName>
    </alternativeName>
</protein>
<feature type="domain" description="U4/U6.U5 small nuclear ribonucleoprotein 27kDa protein" evidence="11">
    <location>
        <begin position="170"/>
        <end position="196"/>
    </location>
</feature>
<sequence>MLQKTTKQNDTTIGLSDNPNKIFLITKSKVCRGNKSVIRVLNINPIKNLAISQDCPVKKQKIDENMKKSYATVGTMGRSPSPRRRDDRRREDRRDRDRDRDRRRQRTRSRSRSLERRRRSPDRRRSPSPRRRRSRSLSPTPTTSFVPKPKKTFGERPIVTPADLEGKTPEEQEMLKVMGFCGFDTTKGKKVDDNVEAFKYAVSPLSQYPRAAYARAGPVCAPAPQEAPWSLFGRPVTQFHKLLHGCRTERISDISFTCLKYMAIVLAEMRSRSLSPTSTTSFVPMPKKTFGERPIVTPADLEGKLLKNRNRRCV</sequence>
<reference evidence="12" key="2">
    <citation type="submission" date="2022-10" db="EMBL/GenBank/DDBJ databases">
        <authorList>
            <consortium name="ENA_rothamsted_submissions"/>
            <consortium name="culmorum"/>
            <person name="King R."/>
        </authorList>
    </citation>
    <scope>NUCLEOTIDE SEQUENCE</scope>
</reference>
<organism evidence="12 13">
    <name type="scientific">Diatraea saccharalis</name>
    <name type="common">sugarcane borer</name>
    <dbReference type="NCBI Taxonomy" id="40085"/>
    <lineage>
        <taxon>Eukaryota</taxon>
        <taxon>Metazoa</taxon>
        <taxon>Ecdysozoa</taxon>
        <taxon>Arthropoda</taxon>
        <taxon>Hexapoda</taxon>
        <taxon>Insecta</taxon>
        <taxon>Pterygota</taxon>
        <taxon>Neoptera</taxon>
        <taxon>Endopterygota</taxon>
        <taxon>Lepidoptera</taxon>
        <taxon>Glossata</taxon>
        <taxon>Ditrysia</taxon>
        <taxon>Pyraloidea</taxon>
        <taxon>Crambidae</taxon>
        <taxon>Crambinae</taxon>
        <taxon>Diatraea</taxon>
    </lineage>
</organism>
<dbReference type="InterPro" id="IPR013957">
    <property type="entry name" value="SNRNP27"/>
</dbReference>
<dbReference type="PANTHER" id="PTHR31077">
    <property type="entry name" value="U4/U6.U5 SMALL NUCLEAR RIBONUCLEOPROTEIN 27 KDA PROTEIN"/>
    <property type="match status" value="1"/>
</dbReference>
<evidence type="ECO:0000256" key="3">
    <source>
        <dbReference type="ARBA" id="ARBA00008218"/>
    </source>
</evidence>
<evidence type="ECO:0000256" key="10">
    <source>
        <dbReference type="SAM" id="MobiDB-lite"/>
    </source>
</evidence>
<keyword evidence="6" id="KW-0507">mRNA processing</keyword>
<comment type="function">
    <text evidence="1">May play a role in mRNA splicing.</text>
</comment>
<name>A0A9N9R4F1_9NEOP</name>
<reference evidence="12" key="1">
    <citation type="submission" date="2021-12" db="EMBL/GenBank/DDBJ databases">
        <authorList>
            <person name="King R."/>
        </authorList>
    </citation>
    <scope>NUCLEOTIDE SEQUENCE</scope>
</reference>
<evidence type="ECO:0000256" key="1">
    <source>
        <dbReference type="ARBA" id="ARBA00003632"/>
    </source>
</evidence>
<evidence type="ECO:0000256" key="5">
    <source>
        <dbReference type="ARBA" id="ARBA00014357"/>
    </source>
</evidence>